<name>D5V7Y2_ARCNC</name>
<dbReference type="Proteomes" id="UP000000939">
    <property type="component" value="Chromosome"/>
</dbReference>
<sequence>MNNFKAALKKNKKDYLITLGIYIISVLLTMVYIAQ</sequence>
<reference evidence="2 3" key="1">
    <citation type="journal article" date="2010" name="Stand. Genomic Sci.">
        <title>Complete genome sequence of Arcobacter nitrofigilis type strain (CI).</title>
        <authorList>
            <person name="Pati A."/>
            <person name="Gronow S."/>
            <person name="Lapidus A."/>
            <person name="Copeland A."/>
            <person name="Glavina Del Rio T."/>
            <person name="Nolan M."/>
            <person name="Lucas S."/>
            <person name="Tice H."/>
            <person name="Cheng J.F."/>
            <person name="Han C."/>
            <person name="Chertkov O."/>
            <person name="Bruce D."/>
            <person name="Tapia R."/>
            <person name="Goodwin L."/>
            <person name="Pitluck S."/>
            <person name="Liolios K."/>
            <person name="Ivanova N."/>
            <person name="Mavromatis K."/>
            <person name="Chen A."/>
            <person name="Palaniappan K."/>
            <person name="Land M."/>
            <person name="Hauser L."/>
            <person name="Chang Y.J."/>
            <person name="Jeffries C.D."/>
            <person name="Detter J.C."/>
            <person name="Rohde M."/>
            <person name="Goker M."/>
            <person name="Bristow J."/>
            <person name="Eisen J.A."/>
            <person name="Markowitz V."/>
            <person name="Hugenholtz P."/>
            <person name="Klenk H.P."/>
            <person name="Kyrpides N.C."/>
        </authorList>
    </citation>
    <scope>NUCLEOTIDE SEQUENCE [LARGE SCALE GENOMIC DNA]</scope>
    <source>
        <strain evidence="3">ATCC 33309 / DSM 7299 / CCUG 15893 / LMG 7604 / NCTC 12251 / CI</strain>
    </source>
</reference>
<keyword evidence="1" id="KW-0812">Transmembrane</keyword>
<organism evidence="2 3">
    <name type="scientific">Arcobacter nitrofigilis (strain ATCC 33309 / DSM 7299 / CCUG 15893 / LMG 7604 / NCTC 12251 / CI)</name>
    <name type="common">Campylobacter nitrofigilis</name>
    <dbReference type="NCBI Taxonomy" id="572480"/>
    <lineage>
        <taxon>Bacteria</taxon>
        <taxon>Pseudomonadati</taxon>
        <taxon>Campylobacterota</taxon>
        <taxon>Epsilonproteobacteria</taxon>
        <taxon>Campylobacterales</taxon>
        <taxon>Arcobacteraceae</taxon>
        <taxon>Arcobacter</taxon>
    </lineage>
</organism>
<keyword evidence="1" id="KW-1133">Transmembrane helix</keyword>
<evidence type="ECO:0000313" key="2">
    <source>
        <dbReference type="EMBL" id="ADG94752.1"/>
    </source>
</evidence>
<dbReference type="STRING" id="572480.Arnit_3105"/>
<keyword evidence="3" id="KW-1185">Reference proteome</keyword>
<feature type="transmembrane region" description="Helical" evidence="1">
    <location>
        <begin position="15"/>
        <end position="34"/>
    </location>
</feature>
<dbReference type="HOGENOM" id="CLU_3362885_0_0_7"/>
<proteinExistence type="predicted"/>
<keyword evidence="1" id="KW-0472">Membrane</keyword>
<protein>
    <submittedName>
        <fullName evidence="2">Uncharacterized protein</fullName>
    </submittedName>
</protein>
<dbReference type="AlphaFoldDB" id="D5V7Y2"/>
<evidence type="ECO:0000313" key="3">
    <source>
        <dbReference type="Proteomes" id="UP000000939"/>
    </source>
</evidence>
<accession>D5V7Y2</accession>
<gene>
    <name evidence="2" type="ordered locus">Arnit_3105</name>
</gene>
<dbReference type="KEGG" id="ant:Arnit_3105"/>
<evidence type="ECO:0000256" key="1">
    <source>
        <dbReference type="SAM" id="Phobius"/>
    </source>
</evidence>
<dbReference type="EMBL" id="CP001999">
    <property type="protein sequence ID" value="ADG94752.1"/>
    <property type="molecule type" value="Genomic_DNA"/>
</dbReference>